<organism evidence="6 7">
    <name type="scientific">Trichomonascus ciferrii</name>
    <dbReference type="NCBI Taxonomy" id="44093"/>
    <lineage>
        <taxon>Eukaryota</taxon>
        <taxon>Fungi</taxon>
        <taxon>Dikarya</taxon>
        <taxon>Ascomycota</taxon>
        <taxon>Saccharomycotina</taxon>
        <taxon>Dipodascomycetes</taxon>
        <taxon>Dipodascales</taxon>
        <taxon>Trichomonascaceae</taxon>
        <taxon>Trichomonascus</taxon>
        <taxon>Trichomonascus ciferrii complex</taxon>
    </lineage>
</organism>
<keyword evidence="4" id="KW-0472">Membrane</keyword>
<dbReference type="VEuPathDB" id="FungiDB:TRICI_004562"/>
<dbReference type="InterPro" id="IPR050757">
    <property type="entry name" value="Collagen_mod_GT25"/>
</dbReference>
<keyword evidence="7" id="KW-1185">Reference proteome</keyword>
<dbReference type="CDD" id="cd06532">
    <property type="entry name" value="Glyco_transf_25"/>
    <property type="match status" value="1"/>
</dbReference>
<sequence length="398" mass="44639">MLRFRSYGLKLFCLGIIVVATINIASLRFEYNTDYLQLPLKAYINLAQKFPLVDGKNSTMGRDSTTTANSTYKSAVDPDLLYEAAANSTLGFQSIQYINLPTGHDREDAIRMQSYASGLKTTHFDAVGTELISPDGRGLPPSSGGKPLMDGEKACLRSHAELWNKMIEENIQTMLILEADASWDKNIRQIHKRIAKGYHHLYKSHNPNSTFHPSHDDPYNMQSWEIFSFGTCHDSKKNMEQHVLIHDPDAPVGQKWFGNPLYDQRVVRKAGYLTCTTGYAVTLQAAKKLVLRTSLDMNRPVDLLMGDMISDGEIQGVAVFPPTIAQWAYVEGIGADNLGSVIQNKSSGNMDKAKEIWSQIKKTKLIWGYKKSFRHAAFRNSAFKAFKEMAFGEQEPGK</sequence>
<dbReference type="AlphaFoldDB" id="A0A642V6V4"/>
<dbReference type="OrthoDB" id="47375at2759"/>
<dbReference type="PANTHER" id="PTHR10730:SF53">
    <property type="entry name" value="GLYCOSYLTRANSFERASE 25 FAMILY MEMBER"/>
    <property type="match status" value="1"/>
</dbReference>
<evidence type="ECO:0000259" key="5">
    <source>
        <dbReference type="Pfam" id="PF01755"/>
    </source>
</evidence>
<proteinExistence type="inferred from homology"/>
<accession>A0A642V6V4</accession>
<keyword evidence="2" id="KW-0328">Glycosyltransferase</keyword>
<keyword evidence="4" id="KW-0812">Transmembrane</keyword>
<feature type="transmembrane region" description="Helical" evidence="4">
    <location>
        <begin position="7"/>
        <end position="29"/>
    </location>
</feature>
<dbReference type="EMBL" id="SWFS01000345">
    <property type="protein sequence ID" value="KAA8909250.1"/>
    <property type="molecule type" value="Genomic_DNA"/>
</dbReference>
<keyword evidence="4" id="KW-1133">Transmembrane helix</keyword>
<feature type="domain" description="Glycosyl transferase family 25" evidence="5">
    <location>
        <begin position="98"/>
        <end position="305"/>
    </location>
</feature>
<evidence type="ECO:0000256" key="4">
    <source>
        <dbReference type="SAM" id="Phobius"/>
    </source>
</evidence>
<gene>
    <name evidence="6" type="ORF">TRICI_004562</name>
</gene>
<dbReference type="InterPro" id="IPR002654">
    <property type="entry name" value="Glyco_trans_25"/>
</dbReference>
<keyword evidence="3" id="KW-0808">Transferase</keyword>
<protein>
    <recommendedName>
        <fullName evidence="5">Glycosyl transferase family 25 domain-containing protein</fullName>
    </recommendedName>
</protein>
<dbReference type="PANTHER" id="PTHR10730">
    <property type="entry name" value="PROCOLLAGEN-LYSINE,2-OXOGLUTARATE 5-DIOXYGENASE/GLYCOSYLTRANSFERASE 25 FAMILY MEMBER"/>
    <property type="match status" value="1"/>
</dbReference>
<evidence type="ECO:0000313" key="6">
    <source>
        <dbReference type="EMBL" id="KAA8909250.1"/>
    </source>
</evidence>
<dbReference type="Pfam" id="PF01755">
    <property type="entry name" value="Glyco_transf_25"/>
    <property type="match status" value="1"/>
</dbReference>
<comment type="similarity">
    <text evidence="1">Belongs to the glycosyltransferase 25 family.</text>
</comment>
<evidence type="ECO:0000256" key="3">
    <source>
        <dbReference type="ARBA" id="ARBA00022679"/>
    </source>
</evidence>
<evidence type="ECO:0000256" key="1">
    <source>
        <dbReference type="ARBA" id="ARBA00006721"/>
    </source>
</evidence>
<name>A0A642V6V4_9ASCO</name>
<comment type="caution">
    <text evidence="6">The sequence shown here is derived from an EMBL/GenBank/DDBJ whole genome shotgun (WGS) entry which is preliminary data.</text>
</comment>
<evidence type="ECO:0000313" key="7">
    <source>
        <dbReference type="Proteomes" id="UP000761534"/>
    </source>
</evidence>
<dbReference type="Proteomes" id="UP000761534">
    <property type="component" value="Unassembled WGS sequence"/>
</dbReference>
<evidence type="ECO:0000256" key="2">
    <source>
        <dbReference type="ARBA" id="ARBA00022676"/>
    </source>
</evidence>
<dbReference type="GO" id="GO:0016740">
    <property type="term" value="F:transferase activity"/>
    <property type="evidence" value="ECO:0007669"/>
    <property type="project" value="UniProtKB-KW"/>
</dbReference>
<reference evidence="6" key="1">
    <citation type="journal article" date="2019" name="G3 (Bethesda)">
        <title>Genome Assemblies of Two Rare Opportunistic Yeast Pathogens: Diutina rugosa (syn. Candida rugosa) and Trichomonascus ciferrii (syn. Candida ciferrii).</title>
        <authorList>
            <person name="Mixao V."/>
            <person name="Saus E."/>
            <person name="Hansen A.P."/>
            <person name="Lass-Florl C."/>
            <person name="Gabaldon T."/>
        </authorList>
    </citation>
    <scope>NUCLEOTIDE SEQUENCE</scope>
    <source>
        <strain evidence="6">CBS 4856</strain>
    </source>
</reference>